<gene>
    <name evidence="1" type="ORF">NHX12_003003</name>
</gene>
<reference evidence="1" key="1">
    <citation type="submission" date="2022-07" db="EMBL/GenBank/DDBJ databases">
        <title>Chromosome-level genome of Muraenolepis orangiensis.</title>
        <authorList>
            <person name="Kim J."/>
        </authorList>
    </citation>
    <scope>NUCLEOTIDE SEQUENCE</scope>
    <source>
        <strain evidence="1">KU_S4_2022</strain>
        <tissue evidence="1">Muscle</tissue>
    </source>
</reference>
<protein>
    <submittedName>
        <fullName evidence="1">Uncharacterized protein</fullName>
    </submittedName>
</protein>
<dbReference type="Proteomes" id="UP001148018">
    <property type="component" value="Unassembled WGS sequence"/>
</dbReference>
<keyword evidence="2" id="KW-1185">Reference proteome</keyword>
<evidence type="ECO:0000313" key="1">
    <source>
        <dbReference type="EMBL" id="KAJ3596598.1"/>
    </source>
</evidence>
<accession>A0A9Q0DZW6</accession>
<organism evidence="1 2">
    <name type="scientific">Muraenolepis orangiensis</name>
    <name type="common">Patagonian moray cod</name>
    <dbReference type="NCBI Taxonomy" id="630683"/>
    <lineage>
        <taxon>Eukaryota</taxon>
        <taxon>Metazoa</taxon>
        <taxon>Chordata</taxon>
        <taxon>Craniata</taxon>
        <taxon>Vertebrata</taxon>
        <taxon>Euteleostomi</taxon>
        <taxon>Actinopterygii</taxon>
        <taxon>Neopterygii</taxon>
        <taxon>Teleostei</taxon>
        <taxon>Neoteleostei</taxon>
        <taxon>Acanthomorphata</taxon>
        <taxon>Zeiogadaria</taxon>
        <taxon>Gadariae</taxon>
        <taxon>Gadiformes</taxon>
        <taxon>Muraenolepidoidei</taxon>
        <taxon>Muraenolepididae</taxon>
        <taxon>Muraenolepis</taxon>
    </lineage>
</organism>
<proteinExistence type="predicted"/>
<evidence type="ECO:0000313" key="2">
    <source>
        <dbReference type="Proteomes" id="UP001148018"/>
    </source>
</evidence>
<sequence length="80" mass="8462">MDVVGVGVVLQIRDSCAAAACFLHAASPPLSLSLPLNPPSGFRGAGFSSRESKFSAVGIVVSFARQSKRFGERNPKKKTR</sequence>
<dbReference type="EMBL" id="JANIIK010000110">
    <property type="protein sequence ID" value="KAJ3596598.1"/>
    <property type="molecule type" value="Genomic_DNA"/>
</dbReference>
<comment type="caution">
    <text evidence="1">The sequence shown here is derived from an EMBL/GenBank/DDBJ whole genome shotgun (WGS) entry which is preliminary data.</text>
</comment>
<name>A0A9Q0DZW6_9TELE</name>
<dbReference type="AlphaFoldDB" id="A0A9Q0DZW6"/>